<accession>A0A420WGX5</accession>
<dbReference type="OrthoDB" id="7363687at2"/>
<sequence length="68" mass="7737">MLTHPSEQLLQCAEKLSAAMPGQAAHFAVDQALAMLRHQNSDLYFFWIEILRAILVVEETDEPPHLLH</sequence>
<dbReference type="AlphaFoldDB" id="A0A420WGX5"/>
<protein>
    <submittedName>
        <fullName evidence="1">Uncharacterized protein</fullName>
    </submittedName>
</protein>
<reference evidence="1 2" key="1">
    <citation type="submission" date="2018-10" db="EMBL/GenBank/DDBJ databases">
        <title>Comparative analysis of microorganisms from saline springs in Andes Mountain Range, Colombia.</title>
        <authorList>
            <person name="Rubin E."/>
        </authorList>
    </citation>
    <scope>NUCLEOTIDE SEQUENCE [LARGE SCALE GENOMIC DNA]</scope>
    <source>
        <strain evidence="1 2">USBA 36</strain>
    </source>
</reference>
<dbReference type="EMBL" id="RBIG01000002">
    <property type="protein sequence ID" value="RKQ70251.1"/>
    <property type="molecule type" value="Genomic_DNA"/>
</dbReference>
<comment type="caution">
    <text evidence="1">The sequence shown here is derived from an EMBL/GenBank/DDBJ whole genome shotgun (WGS) entry which is preliminary data.</text>
</comment>
<proteinExistence type="predicted"/>
<dbReference type="Proteomes" id="UP000277424">
    <property type="component" value="Unassembled WGS sequence"/>
</dbReference>
<dbReference type="RefSeq" id="WP_008944962.1">
    <property type="nucleotide sequence ID" value="NZ_RBIG01000002.1"/>
</dbReference>
<name>A0A420WGX5_9PROT</name>
<gene>
    <name evidence="1" type="ORF">BCL74_2194</name>
</gene>
<evidence type="ECO:0000313" key="2">
    <source>
        <dbReference type="Proteomes" id="UP000277424"/>
    </source>
</evidence>
<evidence type="ECO:0000313" key="1">
    <source>
        <dbReference type="EMBL" id="RKQ70251.1"/>
    </source>
</evidence>
<organism evidence="1 2">
    <name type="scientific">Oceanibaculum indicum</name>
    <dbReference type="NCBI Taxonomy" id="526216"/>
    <lineage>
        <taxon>Bacteria</taxon>
        <taxon>Pseudomonadati</taxon>
        <taxon>Pseudomonadota</taxon>
        <taxon>Alphaproteobacteria</taxon>
        <taxon>Rhodospirillales</taxon>
        <taxon>Oceanibaculaceae</taxon>
        <taxon>Oceanibaculum</taxon>
    </lineage>
</organism>